<dbReference type="PANTHER" id="PTHR30047:SF12">
    <property type="entry name" value="BCCT-FAMILY TRANSPORTER"/>
    <property type="match status" value="1"/>
</dbReference>
<feature type="transmembrane region" description="Helical" evidence="7">
    <location>
        <begin position="447"/>
        <end position="467"/>
    </location>
</feature>
<dbReference type="GO" id="GO:0022857">
    <property type="term" value="F:transmembrane transporter activity"/>
    <property type="evidence" value="ECO:0007669"/>
    <property type="project" value="InterPro"/>
</dbReference>
<dbReference type="AlphaFoldDB" id="A0A376P7H9"/>
<dbReference type="Proteomes" id="UP000254428">
    <property type="component" value="Unassembled WGS sequence"/>
</dbReference>
<evidence type="ECO:0000256" key="6">
    <source>
        <dbReference type="ARBA" id="ARBA00023136"/>
    </source>
</evidence>
<protein>
    <submittedName>
        <fullName evidence="8">BCCT-family transporter</fullName>
    </submittedName>
</protein>
<evidence type="ECO:0000256" key="7">
    <source>
        <dbReference type="SAM" id="Phobius"/>
    </source>
</evidence>
<feature type="transmembrane region" description="Helical" evidence="7">
    <location>
        <begin position="137"/>
        <end position="159"/>
    </location>
</feature>
<feature type="transmembrane region" description="Helical" evidence="7">
    <location>
        <begin position="473"/>
        <end position="493"/>
    </location>
</feature>
<evidence type="ECO:0000256" key="2">
    <source>
        <dbReference type="ARBA" id="ARBA00022448"/>
    </source>
</evidence>
<sequence>MMSNVKKKDVPLISISLVAILFIAAALSLFPQQSADAANAIYTFVTRTLGSAVQVLVLLAMGLVIYLATSKYGNIRLGEGKPEYSTLSWLFMFICAGLGSSTLYWGVAEWAYYYQTSGLNIAPRSQQALEFSVPYSFFHWGISAWATYTLASLIMAYHFHVRKNKGLSLSGIIAAITGVRPQGPWGKLVDLMFLIATVGALTISLVVTAATFTRGLSALTGLPDNFTVQAFVILLSGGIFCLSSWIGINNGLQRLSKMVGWGAFLLPLLVLIVGPTEFITNSIINAIGLTTQNFLQMSLFTDPLGDGSFTRNWTVFYWLWWISYTPGVAMFVTRVSRGRKIKEVIWGLILGSTVGCWFFFGVMESYAIHQFINGVINVPQVLETLGGETAVQQVLMSLPAGKLFLAAYLGVMIIFLASHMDAVAYTMAATSTRNLQEGDDPDRGLRLFWCVVITLIPLSILFTGASLETMKTTVVLTALPFLVILLVKVGGFIRWLKQDYADIPAHQVEHYLPQTPVEALEKTPVLPAGTVFKGDN</sequence>
<dbReference type="NCBIfam" id="TIGR00842">
    <property type="entry name" value="bcct"/>
    <property type="match status" value="1"/>
</dbReference>
<evidence type="ECO:0000256" key="5">
    <source>
        <dbReference type="ARBA" id="ARBA00022989"/>
    </source>
</evidence>
<comment type="subcellular location">
    <subcellularLocation>
        <location evidence="1">Cell membrane</location>
        <topology evidence="1">Multi-pass membrane protein</topology>
    </subcellularLocation>
</comment>
<name>A0A376P7H9_ECOLX</name>
<feature type="transmembrane region" description="Helical" evidence="7">
    <location>
        <begin position="258"/>
        <end position="276"/>
    </location>
</feature>
<dbReference type="GO" id="GO:0005886">
    <property type="term" value="C:plasma membrane"/>
    <property type="evidence" value="ECO:0007669"/>
    <property type="project" value="UniProtKB-SubCell"/>
</dbReference>
<keyword evidence="6 7" id="KW-0472">Membrane</keyword>
<accession>A0A376P7H9</accession>
<evidence type="ECO:0000256" key="4">
    <source>
        <dbReference type="ARBA" id="ARBA00022692"/>
    </source>
</evidence>
<proteinExistence type="predicted"/>
<reference evidence="8 9" key="1">
    <citation type="submission" date="2018-06" db="EMBL/GenBank/DDBJ databases">
        <authorList>
            <consortium name="Pathogen Informatics"/>
            <person name="Doyle S."/>
        </authorList>
    </citation>
    <scope>NUCLEOTIDE SEQUENCE [LARGE SCALE GENOMIC DNA]</scope>
    <source>
        <strain evidence="8 9">NCTC11341</strain>
    </source>
</reference>
<feature type="transmembrane region" description="Helical" evidence="7">
    <location>
        <begin position="47"/>
        <end position="68"/>
    </location>
</feature>
<keyword evidence="3" id="KW-1003">Cell membrane</keyword>
<feature type="transmembrane region" description="Helical" evidence="7">
    <location>
        <begin position="191"/>
        <end position="214"/>
    </location>
</feature>
<dbReference type="InterPro" id="IPR000060">
    <property type="entry name" value="BCCT_transptr"/>
</dbReference>
<dbReference type="PANTHER" id="PTHR30047">
    <property type="entry name" value="HIGH-AFFINITY CHOLINE TRANSPORT PROTEIN-RELATED"/>
    <property type="match status" value="1"/>
</dbReference>
<feature type="transmembrane region" description="Helical" evidence="7">
    <location>
        <begin position="226"/>
        <end position="246"/>
    </location>
</feature>
<keyword evidence="5 7" id="KW-1133">Transmembrane helix</keyword>
<dbReference type="NCBIfam" id="NF007412">
    <property type="entry name" value="PRK09950.1"/>
    <property type="match status" value="1"/>
</dbReference>
<keyword evidence="4 7" id="KW-0812">Transmembrane</keyword>
<feature type="transmembrane region" description="Helical" evidence="7">
    <location>
        <begin position="344"/>
        <end position="363"/>
    </location>
</feature>
<dbReference type="RefSeq" id="WP_073840854.1">
    <property type="nucleotide sequence ID" value="NZ_CABVVF010000097.1"/>
</dbReference>
<keyword evidence="2" id="KW-0813">Transport</keyword>
<feature type="transmembrane region" description="Helical" evidence="7">
    <location>
        <begin position="315"/>
        <end position="332"/>
    </location>
</feature>
<dbReference type="PROSITE" id="PS01303">
    <property type="entry name" value="BCCT"/>
    <property type="match status" value="1"/>
</dbReference>
<dbReference type="InterPro" id="IPR018093">
    <property type="entry name" value="BCCT_CS"/>
</dbReference>
<feature type="transmembrane region" description="Helical" evidence="7">
    <location>
        <begin position="403"/>
        <end position="426"/>
    </location>
</feature>
<feature type="transmembrane region" description="Helical" evidence="7">
    <location>
        <begin position="89"/>
        <end position="107"/>
    </location>
</feature>
<organism evidence="8 9">
    <name type="scientific">Escherichia coli</name>
    <dbReference type="NCBI Taxonomy" id="562"/>
    <lineage>
        <taxon>Bacteria</taxon>
        <taxon>Pseudomonadati</taxon>
        <taxon>Pseudomonadota</taxon>
        <taxon>Gammaproteobacteria</taxon>
        <taxon>Enterobacterales</taxon>
        <taxon>Enterobacteriaceae</taxon>
        <taxon>Escherichia</taxon>
    </lineage>
</organism>
<evidence type="ECO:0000313" key="9">
    <source>
        <dbReference type="Proteomes" id="UP000254428"/>
    </source>
</evidence>
<evidence type="ECO:0000256" key="1">
    <source>
        <dbReference type="ARBA" id="ARBA00004651"/>
    </source>
</evidence>
<dbReference type="EMBL" id="UGBT01000002">
    <property type="protein sequence ID" value="STH74122.1"/>
    <property type="molecule type" value="Genomic_DNA"/>
</dbReference>
<dbReference type="Pfam" id="PF02028">
    <property type="entry name" value="BCCT"/>
    <property type="match status" value="1"/>
</dbReference>
<evidence type="ECO:0000313" key="8">
    <source>
        <dbReference type="EMBL" id="STH74122.1"/>
    </source>
</evidence>
<gene>
    <name evidence="8" type="primary">caiT_2</name>
    <name evidence="8" type="ORF">NCTC11341_05850</name>
</gene>
<evidence type="ECO:0000256" key="3">
    <source>
        <dbReference type="ARBA" id="ARBA00022475"/>
    </source>
</evidence>